<evidence type="ECO:0000256" key="6">
    <source>
        <dbReference type="ARBA" id="ARBA00023002"/>
    </source>
</evidence>
<dbReference type="HOGENOM" id="CLU_001570_5_11_1"/>
<dbReference type="SUPFAM" id="SSF48264">
    <property type="entry name" value="Cytochrome P450"/>
    <property type="match status" value="1"/>
</dbReference>
<dbReference type="GO" id="GO:0005506">
    <property type="term" value="F:iron ion binding"/>
    <property type="evidence" value="ECO:0007669"/>
    <property type="project" value="InterPro"/>
</dbReference>
<dbReference type="OMA" id="LMMRANM"/>
<sequence length="543" mass="61193">MDILLHDPSVLVKNGPLVVGVVIGLYVLYSIFGFLQRFRTPLRRLRGPPAHSLIFGNTKRLVEDDSVEEQWLQEYGATYATRVIFGNWRLNTIDPRAVAHILSHTEIYPKPEPTKAMLRSAIGEGLVVAEGETHKRQRRIMNPSFSPGQIREVTPIFYDVSYELRDALNRAVDDVSDQQIDIYSWIGRASLDIIGIAGFDYRFNALEDDSNELFSAFHSLVESLGAAPVQGLLRNRFKWFGMIPTKANKTMLTSRDTVKRIGMQLIEEKKAAVMQELESKSGEKKIIGRDLLSALIRANLAADLTPAHQMSDEEVLAQITTFLAAGHETSAAGITWTIFSLSQHLDVQNRLRAELQQVSDETPLMDDLNALPYLDQVVKESLRIHSPIHWTVRTALHDDTIPLSKPVIDRYGQPLHRVRVQAGDFVGVEIMAMNRSKELWGDDAKEFKPERWEKDLQGASEIPGIYAHTLTFIGGPRACIGYRFSVIETKALLFVLLREFEFLPVQGKEIQTKSVIVVRPIVKGEEEKGVQLPMIVRRLPKAG</sequence>
<evidence type="ECO:0000256" key="10">
    <source>
        <dbReference type="SAM" id="Phobius"/>
    </source>
</evidence>
<accession>M5G7H1</accession>
<comment type="similarity">
    <text evidence="3">Belongs to the cytochrome P450 family.</text>
</comment>
<dbReference type="Proteomes" id="UP000030653">
    <property type="component" value="Unassembled WGS sequence"/>
</dbReference>
<keyword evidence="7 9" id="KW-0408">Iron</keyword>
<evidence type="ECO:0000256" key="1">
    <source>
        <dbReference type="ARBA" id="ARBA00001971"/>
    </source>
</evidence>
<evidence type="ECO:0000313" key="11">
    <source>
        <dbReference type="EMBL" id="EJU01812.1"/>
    </source>
</evidence>
<dbReference type="InterPro" id="IPR036396">
    <property type="entry name" value="Cyt_P450_sf"/>
</dbReference>
<dbReference type="PRINTS" id="PR00465">
    <property type="entry name" value="EP450IV"/>
</dbReference>
<dbReference type="GO" id="GO:0004497">
    <property type="term" value="F:monooxygenase activity"/>
    <property type="evidence" value="ECO:0007669"/>
    <property type="project" value="UniProtKB-KW"/>
</dbReference>
<dbReference type="PANTHER" id="PTHR24305">
    <property type="entry name" value="CYTOCHROME P450"/>
    <property type="match status" value="1"/>
</dbReference>
<dbReference type="Pfam" id="PF00067">
    <property type="entry name" value="p450"/>
    <property type="match status" value="1"/>
</dbReference>
<dbReference type="OrthoDB" id="1470350at2759"/>
<dbReference type="InterPro" id="IPR002403">
    <property type="entry name" value="Cyt_P450_E_grp-IV"/>
</dbReference>
<dbReference type="InterPro" id="IPR050121">
    <property type="entry name" value="Cytochrome_P450_monoxygenase"/>
</dbReference>
<proteinExistence type="inferred from homology"/>
<evidence type="ECO:0000256" key="4">
    <source>
        <dbReference type="ARBA" id="ARBA00022617"/>
    </source>
</evidence>
<gene>
    <name evidence="11" type="ORF">DACRYDRAFT_22196</name>
</gene>
<dbReference type="InterPro" id="IPR001128">
    <property type="entry name" value="Cyt_P450"/>
</dbReference>
<name>M5G7H1_DACPD</name>
<comment type="pathway">
    <text evidence="2">Secondary metabolite biosynthesis.</text>
</comment>
<dbReference type="GeneID" id="63687786"/>
<evidence type="ECO:0000313" key="12">
    <source>
        <dbReference type="Proteomes" id="UP000030653"/>
    </source>
</evidence>
<dbReference type="AlphaFoldDB" id="M5G7H1"/>
<evidence type="ECO:0000256" key="5">
    <source>
        <dbReference type="ARBA" id="ARBA00022723"/>
    </source>
</evidence>
<keyword evidence="8" id="KW-0503">Monooxygenase</keyword>
<dbReference type="GO" id="GO:0016705">
    <property type="term" value="F:oxidoreductase activity, acting on paired donors, with incorporation or reduction of molecular oxygen"/>
    <property type="evidence" value="ECO:0007669"/>
    <property type="project" value="InterPro"/>
</dbReference>
<keyword evidence="4 9" id="KW-0349">Heme</keyword>
<keyword evidence="10" id="KW-0812">Transmembrane</keyword>
<keyword evidence="5 9" id="KW-0479">Metal-binding</keyword>
<keyword evidence="10" id="KW-0472">Membrane</keyword>
<evidence type="ECO:0000256" key="9">
    <source>
        <dbReference type="PIRSR" id="PIRSR602403-1"/>
    </source>
</evidence>
<dbReference type="GO" id="GO:0020037">
    <property type="term" value="F:heme binding"/>
    <property type="evidence" value="ECO:0007669"/>
    <property type="project" value="InterPro"/>
</dbReference>
<dbReference type="STRING" id="1858805.M5G7H1"/>
<organism evidence="11 12">
    <name type="scientific">Dacryopinax primogenitus (strain DJM 731)</name>
    <name type="common">Brown rot fungus</name>
    <dbReference type="NCBI Taxonomy" id="1858805"/>
    <lineage>
        <taxon>Eukaryota</taxon>
        <taxon>Fungi</taxon>
        <taxon>Dikarya</taxon>
        <taxon>Basidiomycota</taxon>
        <taxon>Agaricomycotina</taxon>
        <taxon>Dacrymycetes</taxon>
        <taxon>Dacrymycetales</taxon>
        <taxon>Dacrymycetaceae</taxon>
        <taxon>Dacryopinax</taxon>
    </lineage>
</organism>
<dbReference type="RefSeq" id="XP_040628709.1">
    <property type="nucleotide sequence ID" value="XM_040772724.1"/>
</dbReference>
<dbReference type="CDD" id="cd11069">
    <property type="entry name" value="CYP_FUM15-like"/>
    <property type="match status" value="1"/>
</dbReference>
<dbReference type="EMBL" id="JH795863">
    <property type="protein sequence ID" value="EJU01812.1"/>
    <property type="molecule type" value="Genomic_DNA"/>
</dbReference>
<evidence type="ECO:0000256" key="3">
    <source>
        <dbReference type="ARBA" id="ARBA00010617"/>
    </source>
</evidence>
<dbReference type="Gene3D" id="1.10.630.10">
    <property type="entry name" value="Cytochrome P450"/>
    <property type="match status" value="1"/>
</dbReference>
<evidence type="ECO:0000256" key="7">
    <source>
        <dbReference type="ARBA" id="ARBA00023004"/>
    </source>
</evidence>
<reference evidence="11 12" key="1">
    <citation type="journal article" date="2012" name="Science">
        <title>The Paleozoic origin of enzymatic lignin decomposition reconstructed from 31 fungal genomes.</title>
        <authorList>
            <person name="Floudas D."/>
            <person name="Binder M."/>
            <person name="Riley R."/>
            <person name="Barry K."/>
            <person name="Blanchette R.A."/>
            <person name="Henrissat B."/>
            <person name="Martinez A.T."/>
            <person name="Otillar R."/>
            <person name="Spatafora J.W."/>
            <person name="Yadav J.S."/>
            <person name="Aerts A."/>
            <person name="Benoit I."/>
            <person name="Boyd A."/>
            <person name="Carlson A."/>
            <person name="Copeland A."/>
            <person name="Coutinho P.M."/>
            <person name="de Vries R.P."/>
            <person name="Ferreira P."/>
            <person name="Findley K."/>
            <person name="Foster B."/>
            <person name="Gaskell J."/>
            <person name="Glotzer D."/>
            <person name="Gorecki P."/>
            <person name="Heitman J."/>
            <person name="Hesse C."/>
            <person name="Hori C."/>
            <person name="Igarashi K."/>
            <person name="Jurgens J.A."/>
            <person name="Kallen N."/>
            <person name="Kersten P."/>
            <person name="Kohler A."/>
            <person name="Kuees U."/>
            <person name="Kumar T.K.A."/>
            <person name="Kuo A."/>
            <person name="LaButti K."/>
            <person name="Larrondo L.F."/>
            <person name="Lindquist E."/>
            <person name="Ling A."/>
            <person name="Lombard V."/>
            <person name="Lucas S."/>
            <person name="Lundell T."/>
            <person name="Martin R."/>
            <person name="McLaughlin D.J."/>
            <person name="Morgenstern I."/>
            <person name="Morin E."/>
            <person name="Murat C."/>
            <person name="Nagy L.G."/>
            <person name="Nolan M."/>
            <person name="Ohm R.A."/>
            <person name="Patyshakuliyeva A."/>
            <person name="Rokas A."/>
            <person name="Ruiz-Duenas F.J."/>
            <person name="Sabat G."/>
            <person name="Salamov A."/>
            <person name="Samejima M."/>
            <person name="Schmutz J."/>
            <person name="Slot J.C."/>
            <person name="St John F."/>
            <person name="Stenlid J."/>
            <person name="Sun H."/>
            <person name="Sun S."/>
            <person name="Syed K."/>
            <person name="Tsang A."/>
            <person name="Wiebenga A."/>
            <person name="Young D."/>
            <person name="Pisabarro A."/>
            <person name="Eastwood D.C."/>
            <person name="Martin F."/>
            <person name="Cullen D."/>
            <person name="Grigoriev I.V."/>
            <person name="Hibbett D.S."/>
        </authorList>
    </citation>
    <scope>NUCLEOTIDE SEQUENCE [LARGE SCALE GENOMIC DNA]</scope>
    <source>
        <strain evidence="11 12">DJM-731 SS1</strain>
    </source>
</reference>
<feature type="transmembrane region" description="Helical" evidence="10">
    <location>
        <begin position="15"/>
        <end position="35"/>
    </location>
</feature>
<evidence type="ECO:0000256" key="2">
    <source>
        <dbReference type="ARBA" id="ARBA00005179"/>
    </source>
</evidence>
<keyword evidence="12" id="KW-1185">Reference proteome</keyword>
<keyword evidence="10" id="KW-1133">Transmembrane helix</keyword>
<comment type="cofactor">
    <cofactor evidence="1 9">
        <name>heme</name>
        <dbReference type="ChEBI" id="CHEBI:30413"/>
    </cofactor>
</comment>
<feature type="binding site" description="axial binding residue" evidence="9">
    <location>
        <position position="479"/>
    </location>
    <ligand>
        <name>heme</name>
        <dbReference type="ChEBI" id="CHEBI:30413"/>
    </ligand>
    <ligandPart>
        <name>Fe</name>
        <dbReference type="ChEBI" id="CHEBI:18248"/>
    </ligandPart>
</feature>
<dbReference type="PRINTS" id="PR00385">
    <property type="entry name" value="P450"/>
</dbReference>
<evidence type="ECO:0000256" key="8">
    <source>
        <dbReference type="ARBA" id="ARBA00023033"/>
    </source>
</evidence>
<dbReference type="PANTHER" id="PTHR24305:SF166">
    <property type="entry name" value="CYTOCHROME P450 12A4, MITOCHONDRIAL-RELATED"/>
    <property type="match status" value="1"/>
</dbReference>
<protein>
    <submittedName>
        <fullName evidence="11">Cytochrome P450</fullName>
    </submittedName>
</protein>
<keyword evidence="6" id="KW-0560">Oxidoreductase</keyword>